<dbReference type="STRING" id="1081109.A0A162I2W0"/>
<dbReference type="AlphaFoldDB" id="A0A162I2W0"/>
<comment type="caution">
    <text evidence="1">The sequence shown here is derived from an EMBL/GenBank/DDBJ whole genome shotgun (WGS) entry which is preliminary data.</text>
</comment>
<dbReference type="EMBL" id="AZGY01000033">
    <property type="protein sequence ID" value="KZZ87923.1"/>
    <property type="molecule type" value="Genomic_DNA"/>
</dbReference>
<keyword evidence="2" id="KW-1185">Reference proteome</keyword>
<evidence type="ECO:0000313" key="1">
    <source>
        <dbReference type="EMBL" id="KZZ87923.1"/>
    </source>
</evidence>
<dbReference type="OrthoDB" id="4177236at2759"/>
<dbReference type="Proteomes" id="UP000078544">
    <property type="component" value="Unassembled WGS sequence"/>
</dbReference>
<reference evidence="1 2" key="1">
    <citation type="journal article" date="2016" name="Genome Biol. Evol.">
        <title>Divergent and convergent evolution of fungal pathogenicity.</title>
        <authorList>
            <person name="Shang Y."/>
            <person name="Xiao G."/>
            <person name="Zheng P."/>
            <person name="Cen K."/>
            <person name="Zhan S."/>
            <person name="Wang C."/>
        </authorList>
    </citation>
    <scope>NUCLEOTIDE SEQUENCE [LARGE SCALE GENOMIC DNA]</scope>
    <source>
        <strain evidence="1 2">RCEF 2490</strain>
    </source>
</reference>
<accession>A0A162I2W0</accession>
<proteinExistence type="predicted"/>
<protein>
    <submittedName>
        <fullName evidence="1">Uncharacterized protein</fullName>
    </submittedName>
</protein>
<organism evidence="1 2">
    <name type="scientific">Moelleriella libera RCEF 2490</name>
    <dbReference type="NCBI Taxonomy" id="1081109"/>
    <lineage>
        <taxon>Eukaryota</taxon>
        <taxon>Fungi</taxon>
        <taxon>Dikarya</taxon>
        <taxon>Ascomycota</taxon>
        <taxon>Pezizomycotina</taxon>
        <taxon>Sordariomycetes</taxon>
        <taxon>Hypocreomycetidae</taxon>
        <taxon>Hypocreales</taxon>
        <taxon>Clavicipitaceae</taxon>
        <taxon>Moelleriella</taxon>
    </lineage>
</organism>
<sequence length="67" mass="8055">MDGRRIHLVLGWDCAGWYPEWWDYVKFFEARTSDVNLDWYDYATQIFDKDFPTELAAFQGIVRCQTP</sequence>
<name>A0A162I2W0_9HYPO</name>
<gene>
    <name evidence="1" type="ORF">AAL_08254</name>
</gene>
<evidence type="ECO:0000313" key="2">
    <source>
        <dbReference type="Proteomes" id="UP000078544"/>
    </source>
</evidence>